<gene>
    <name evidence="2" type="ORF">AsAng_0004240</name>
</gene>
<feature type="transmembrane region" description="Helical" evidence="1">
    <location>
        <begin position="7"/>
        <end position="27"/>
    </location>
</feature>
<keyword evidence="1" id="KW-1133">Transmembrane helix</keyword>
<reference evidence="2" key="1">
    <citation type="submission" date="2022-09" db="EMBL/GenBank/DDBJ databases">
        <title>Aureispira anguillicida sp. nov., isolated from Leptocephalus of Japanese eel Anguilla japonica.</title>
        <authorList>
            <person name="Yuasa K."/>
            <person name="Mekata T."/>
            <person name="Ikunari K."/>
        </authorList>
    </citation>
    <scope>NUCLEOTIDE SEQUENCE</scope>
    <source>
        <strain evidence="2">EL160426</strain>
    </source>
</reference>
<protein>
    <submittedName>
        <fullName evidence="2">Uncharacterized protein</fullName>
    </submittedName>
</protein>
<sequence>MLKNTFTNGLILGILIPLLAYPVIYLFDYSLINSDSVNITGNNSFLWTGFKKSTLLLMAFCCNLIPTYFANKRYMEEFIRGIMVPTVIYCFIWFFYFKESLF</sequence>
<dbReference type="RefSeq" id="WP_264791085.1">
    <property type="nucleotide sequence ID" value="NZ_AP026867.1"/>
</dbReference>
<name>A0A915YA05_9BACT</name>
<keyword evidence="1" id="KW-0472">Membrane</keyword>
<dbReference type="AlphaFoldDB" id="A0A915YA05"/>
<dbReference type="KEGG" id="aup:AsAng_0004240"/>
<accession>A0A915YA05</accession>
<keyword evidence="3" id="KW-1185">Reference proteome</keyword>
<dbReference type="Proteomes" id="UP001060919">
    <property type="component" value="Chromosome"/>
</dbReference>
<proteinExistence type="predicted"/>
<dbReference type="EMBL" id="AP026867">
    <property type="protein sequence ID" value="BDS09719.1"/>
    <property type="molecule type" value="Genomic_DNA"/>
</dbReference>
<organism evidence="2 3">
    <name type="scientific">Aureispira anguillae</name>
    <dbReference type="NCBI Taxonomy" id="2864201"/>
    <lineage>
        <taxon>Bacteria</taxon>
        <taxon>Pseudomonadati</taxon>
        <taxon>Bacteroidota</taxon>
        <taxon>Saprospiria</taxon>
        <taxon>Saprospirales</taxon>
        <taxon>Saprospiraceae</taxon>
        <taxon>Aureispira</taxon>
    </lineage>
</organism>
<feature type="transmembrane region" description="Helical" evidence="1">
    <location>
        <begin position="53"/>
        <end position="71"/>
    </location>
</feature>
<evidence type="ECO:0000313" key="2">
    <source>
        <dbReference type="EMBL" id="BDS09719.1"/>
    </source>
</evidence>
<evidence type="ECO:0000256" key="1">
    <source>
        <dbReference type="SAM" id="Phobius"/>
    </source>
</evidence>
<evidence type="ECO:0000313" key="3">
    <source>
        <dbReference type="Proteomes" id="UP001060919"/>
    </source>
</evidence>
<feature type="transmembrane region" description="Helical" evidence="1">
    <location>
        <begin position="78"/>
        <end position="96"/>
    </location>
</feature>
<keyword evidence="1" id="KW-0812">Transmembrane</keyword>